<dbReference type="RefSeq" id="XP_021866444.1">
    <property type="nucleotide sequence ID" value="XM_022010752.2"/>
</dbReference>
<protein>
    <submittedName>
        <fullName evidence="3">F-box protein SKIP23-like isoform X1</fullName>
    </submittedName>
</protein>
<evidence type="ECO:0000259" key="1">
    <source>
        <dbReference type="SMART" id="SM00256"/>
    </source>
</evidence>
<organism evidence="2 3">
    <name type="scientific">Spinacia oleracea</name>
    <name type="common">Spinach</name>
    <dbReference type="NCBI Taxonomy" id="3562"/>
    <lineage>
        <taxon>Eukaryota</taxon>
        <taxon>Viridiplantae</taxon>
        <taxon>Streptophyta</taxon>
        <taxon>Embryophyta</taxon>
        <taxon>Tracheophyta</taxon>
        <taxon>Spermatophyta</taxon>
        <taxon>Magnoliopsida</taxon>
        <taxon>eudicotyledons</taxon>
        <taxon>Gunneridae</taxon>
        <taxon>Pentapetalae</taxon>
        <taxon>Caryophyllales</taxon>
        <taxon>Chenopodiaceae</taxon>
        <taxon>Chenopodioideae</taxon>
        <taxon>Anserineae</taxon>
        <taxon>Spinacia</taxon>
    </lineage>
</organism>
<dbReference type="Pfam" id="PF03478">
    <property type="entry name" value="Beta-prop_KIB1-4"/>
    <property type="match status" value="1"/>
</dbReference>
<reference evidence="3" key="2">
    <citation type="submission" date="2025-08" db="UniProtKB">
        <authorList>
            <consortium name="RefSeq"/>
        </authorList>
    </citation>
    <scope>IDENTIFICATION</scope>
    <source>
        <tissue evidence="3">Leaf</tissue>
    </source>
</reference>
<accession>A0A9R0JEH2</accession>
<dbReference type="InterPro" id="IPR051304">
    <property type="entry name" value="SCF_F-box_domain"/>
</dbReference>
<dbReference type="InterPro" id="IPR005174">
    <property type="entry name" value="KIB1-4_b-propeller"/>
</dbReference>
<reference evidence="2" key="1">
    <citation type="journal article" date="2021" name="Nat. Commun.">
        <title>Genomic analyses provide insights into spinach domestication and the genetic basis of agronomic traits.</title>
        <authorList>
            <person name="Cai X."/>
            <person name="Sun X."/>
            <person name="Xu C."/>
            <person name="Sun H."/>
            <person name="Wang X."/>
            <person name="Ge C."/>
            <person name="Zhang Z."/>
            <person name="Wang Q."/>
            <person name="Fei Z."/>
            <person name="Jiao C."/>
            <person name="Wang Q."/>
        </authorList>
    </citation>
    <scope>NUCLEOTIDE SEQUENCE [LARGE SCALE GENOMIC DNA]</scope>
    <source>
        <strain evidence="2">cv. Varoflay</strain>
    </source>
</reference>
<evidence type="ECO:0000313" key="2">
    <source>
        <dbReference type="Proteomes" id="UP000813463"/>
    </source>
</evidence>
<evidence type="ECO:0000313" key="3">
    <source>
        <dbReference type="RefSeq" id="XP_021866444.1"/>
    </source>
</evidence>
<dbReference type="InterPro" id="IPR001810">
    <property type="entry name" value="F-box_dom"/>
</dbReference>
<keyword evidence="2" id="KW-1185">Reference proteome</keyword>
<dbReference type="GeneID" id="110805135"/>
<dbReference type="OrthoDB" id="638130at2759"/>
<proteinExistence type="predicted"/>
<sequence>MGERGGRVKRRKQTVVDWSALPPELLSEIGKRLQFRLDLLRFRSVCKPWRNSLSSKSKEKVKAFTIPEPPLLYPFVYSKKRERQISFILTERTVYTLHPNESQIHCRNKCGSYGLGNWCSPLIAEFEEILPKRFVPHQLAARCSFRNFSKVKNMLDFKVCPISKFYGIVAANHKQGFQFSNGYLDVDKVVVVADYNYVSINYPMSSDDDENNNVIVGALLAGGKVGLLRLLGSELDPDPIGWRVINYGEDDKDFRFDDIVNLGGKLCVIDSKGRAFTVDICSLELTQIAVPPPPICNMDGEGILLLQRRKRLVEDSGSLYLLVPFGYEKCWVLESRIKVYKLRVQTRDWVEVVSLGDLSLFVGYDFSFAASASNVFTKAEGNRNCIFFARTSFPHYNKCITVDFKEDLLFEGLPFNLQVGVFDLPDGTNFRLASGQRRPEITYNLPCCLVHRNCGWRLGNGFSGDRRSEEDGLWVDLTYRRWRMRRLCWVL</sequence>
<dbReference type="GO" id="GO:0016567">
    <property type="term" value="P:protein ubiquitination"/>
    <property type="evidence" value="ECO:0000318"/>
    <property type="project" value="GO_Central"/>
</dbReference>
<dbReference type="Gene3D" id="1.20.1280.50">
    <property type="match status" value="1"/>
</dbReference>
<name>A0A9R0JEH2_SPIOL</name>
<dbReference type="SMART" id="SM00256">
    <property type="entry name" value="FBOX"/>
    <property type="match status" value="1"/>
</dbReference>
<dbReference type="SUPFAM" id="SSF81383">
    <property type="entry name" value="F-box domain"/>
    <property type="match status" value="1"/>
</dbReference>
<dbReference type="PANTHER" id="PTHR47123">
    <property type="entry name" value="F-BOX PROTEIN SKIP23"/>
    <property type="match status" value="1"/>
</dbReference>
<dbReference type="InterPro" id="IPR036047">
    <property type="entry name" value="F-box-like_dom_sf"/>
</dbReference>
<dbReference type="PANTHER" id="PTHR47123:SF6">
    <property type="entry name" value="F-BOX PROTEIN SKIP23-LIKE ISOFORM X1"/>
    <property type="match status" value="1"/>
</dbReference>
<dbReference type="KEGG" id="soe:110805135"/>
<dbReference type="Proteomes" id="UP000813463">
    <property type="component" value="Chromosome 4"/>
</dbReference>
<dbReference type="AlphaFoldDB" id="A0A9R0JEH2"/>
<feature type="domain" description="F-box" evidence="1">
    <location>
        <begin position="21"/>
        <end position="62"/>
    </location>
</feature>
<dbReference type="Pfam" id="PF00646">
    <property type="entry name" value="F-box"/>
    <property type="match status" value="1"/>
</dbReference>
<gene>
    <name evidence="3" type="primary">LOC110805135</name>
</gene>